<evidence type="ECO:0000259" key="2">
    <source>
        <dbReference type="Pfam" id="PF12215"/>
    </source>
</evidence>
<dbReference type="Pfam" id="PF12215">
    <property type="entry name" value="Glyco_hydr_116N"/>
    <property type="match status" value="1"/>
</dbReference>
<comment type="caution">
    <text evidence="3">The sequence shown here is derived from an EMBL/GenBank/DDBJ whole genome shotgun (WGS) entry which is preliminary data.</text>
</comment>
<evidence type="ECO:0000313" key="3">
    <source>
        <dbReference type="EMBL" id="EKB48138.1"/>
    </source>
</evidence>
<gene>
    <name evidence="3" type="ORF">B879_03240</name>
</gene>
<dbReference type="PANTHER" id="PTHR12654">
    <property type="entry name" value="BILE ACID BETA-GLUCOSIDASE-RELATED"/>
    <property type="match status" value="1"/>
</dbReference>
<dbReference type="Gene3D" id="1.50.10.10">
    <property type="match status" value="1"/>
</dbReference>
<sequence length="937" mass="105508">MTSKNTHQNNIPNHDSEEYVPGTGCCSSFEKTNPCLPVSSTGIQRRDFIKAMGLAAGGVMLGFPAFGKQTSAAYQIPIDKGLTEEWFEKLYQRGEPEVYKGKDLAYIGMPVGGLCTGTVYIGGDGKLWLWDIFNRQKEGVKSVTHDNWHGQRVRPRDGANYIFPMSPEYPFEQGFGLRISQNNKIWERSLDFKGFEDISFKAQYPIAEISYRDSQMPIEVDLQAFSPFIPLDVKNSSNPAAFMHFTITNTSKEEVKAELSGWLENAILRFTKDAEETELSNSIEKESGNTVLTCSARSKNIHNFSTTIVQNQRDFGTMSLMLIGNDSSTVGSAEIPVKSNLLFPENTTETATAEFGEQLCGGVSKTVRLNPGESQKITFIISWHFPNIELPQNDRSTGENKGRHYTNHFDDSREVAMELAANYQKLSYLTNLWREAFYENSSLPHWFLNRTFINTSILATETCFIFKDGRFWAWEGIGCCPGTCTHVWHYAQAIGRLFPELEKNLREKTDFAVMDRSSGGIDFRGGLAWRNAADGQAGVVLRAYRDYQMSEDDTFLKNNWDNIKLALKYLIDLDKEYGETANGMIYGEQHNTLDAEWFGYIPAITSLYLAALAAAVEMAKATGDISSEKEYLSILESGRKNIESLFNGEYFIQEEDPDHLDAIGIGKGCYIDQVFGQGWAFQLNLGRLYNKKMIQSSLDSLWKYNFVPDMGPLRDSLPPQIAGRPYAIHGDAGLVMCTWPLGGKREDWQRHWQFGYFNECMTGFEYQAASHMIWEDKLDEGLSIIKAIHERYGAAKRNPYNEIECSDHYSRAMASYGAFIAACGFSYNGPKRQLGFAPKIGPNDFSAAFTSAEGWGILAQTRKSSEQVNKIHIRYGKLKLKEITLELPEGKKVMNAKVDINGNEINALAQQSIGKTIISFNQVDLKENDTISVRISY</sequence>
<proteinExistence type="predicted"/>
<dbReference type="PROSITE" id="PS51318">
    <property type="entry name" value="TAT"/>
    <property type="match status" value="1"/>
</dbReference>
<dbReference type="InterPro" id="IPR008928">
    <property type="entry name" value="6-hairpin_glycosidase_sf"/>
</dbReference>
<dbReference type="EMBL" id="AMGM01000067">
    <property type="protein sequence ID" value="EKB48138.1"/>
    <property type="molecule type" value="Genomic_DNA"/>
</dbReference>
<dbReference type="RefSeq" id="WP_009186258.1">
    <property type="nucleotide sequence ID" value="NZ_AMGM01000067.1"/>
</dbReference>
<dbReference type="OrthoDB" id="1007311at2"/>
<dbReference type="Proteomes" id="UP000004478">
    <property type="component" value="Unassembled WGS sequence"/>
</dbReference>
<organism evidence="3 4">
    <name type="scientific">Cecembia lonarensis (strain CCUG 58316 / KCTC 22772 / LW9)</name>
    <dbReference type="NCBI Taxonomy" id="1225176"/>
    <lineage>
        <taxon>Bacteria</taxon>
        <taxon>Pseudomonadati</taxon>
        <taxon>Bacteroidota</taxon>
        <taxon>Cytophagia</taxon>
        <taxon>Cytophagales</taxon>
        <taxon>Cyclobacteriaceae</taxon>
        <taxon>Cecembia</taxon>
    </lineage>
</organism>
<reference evidence="3 4" key="1">
    <citation type="journal article" date="2012" name="J. Bacteriol.">
        <title>Draft Genome Sequence of Cecembia lonarensis Strain LW9T, Isolated from Lonar Lake, a Haloalkaline Lake in India.</title>
        <authorList>
            <person name="Shivaji S."/>
            <person name="Ara S."/>
            <person name="Singh A."/>
            <person name="Pinnaka A.K."/>
        </authorList>
    </citation>
    <scope>NUCLEOTIDE SEQUENCE [LARGE SCALE GENOMIC DNA]</scope>
    <source>
        <strain evidence="3 4">LW9</strain>
    </source>
</reference>
<feature type="domain" description="Glycosyl-hydrolase family 116 N-terminal" evidence="2">
    <location>
        <begin position="108"/>
        <end position="425"/>
    </location>
</feature>
<feature type="domain" description="Glycosyl-hydrolase family 116 catalytic region" evidence="1">
    <location>
        <begin position="534"/>
        <end position="816"/>
    </location>
</feature>
<dbReference type="Pfam" id="PF04685">
    <property type="entry name" value="DUF608"/>
    <property type="match status" value="1"/>
</dbReference>
<protein>
    <submittedName>
        <fullName evidence="3">Putative bile acid beta-glucosidase</fullName>
    </submittedName>
</protein>
<dbReference type="InterPro" id="IPR006311">
    <property type="entry name" value="TAT_signal"/>
</dbReference>
<dbReference type="InterPro" id="IPR012341">
    <property type="entry name" value="6hp_glycosidase-like_sf"/>
</dbReference>
<dbReference type="GO" id="GO:0008422">
    <property type="term" value="F:beta-glucosidase activity"/>
    <property type="evidence" value="ECO:0007669"/>
    <property type="project" value="TreeGrafter"/>
</dbReference>
<accession>K1LCI1</accession>
<dbReference type="AlphaFoldDB" id="K1LCI1"/>
<dbReference type="GO" id="GO:0005975">
    <property type="term" value="P:carbohydrate metabolic process"/>
    <property type="evidence" value="ECO:0007669"/>
    <property type="project" value="InterPro"/>
</dbReference>
<evidence type="ECO:0000313" key="4">
    <source>
        <dbReference type="Proteomes" id="UP000004478"/>
    </source>
</evidence>
<dbReference type="InterPro" id="IPR006775">
    <property type="entry name" value="GH116_catalytic"/>
</dbReference>
<dbReference type="InterPro" id="IPR052566">
    <property type="entry name" value="Non-lysos_glucosylceramidase"/>
</dbReference>
<dbReference type="InterPro" id="IPR024462">
    <property type="entry name" value="GH116_N"/>
</dbReference>
<dbReference type="SUPFAM" id="SSF48208">
    <property type="entry name" value="Six-hairpin glycosidases"/>
    <property type="match status" value="1"/>
</dbReference>
<dbReference type="PATRIC" id="fig|1225176.3.peg.3439"/>
<name>K1LCI1_CECL9</name>
<dbReference type="PANTHER" id="PTHR12654:SF4">
    <property type="entry name" value="PB1 DOMAIN-CONTAINING PROTEIN"/>
    <property type="match status" value="1"/>
</dbReference>
<evidence type="ECO:0000259" key="1">
    <source>
        <dbReference type="Pfam" id="PF04685"/>
    </source>
</evidence>
<keyword evidence="4" id="KW-1185">Reference proteome</keyword>